<dbReference type="PANTHER" id="PTHR11091">
    <property type="entry name" value="OXIDOREDUCTASE-RELATED"/>
    <property type="match status" value="1"/>
</dbReference>
<comment type="similarity">
    <text evidence="1">Belongs to the LDH2/MDH2 oxidoreductase family.</text>
</comment>
<proteinExistence type="inferred from homology"/>
<dbReference type="Proteomes" id="UP000594459">
    <property type="component" value="Chromosome"/>
</dbReference>
<keyword evidence="2" id="KW-0560">Oxidoreductase</keyword>
<dbReference type="SUPFAM" id="SSF89733">
    <property type="entry name" value="L-sulfolactate dehydrogenase-like"/>
    <property type="match status" value="1"/>
</dbReference>
<dbReference type="InterPro" id="IPR043143">
    <property type="entry name" value="Mal/L-sulf/L-lact_DH-like_NADP"/>
</dbReference>
<organism evidence="3 4">
    <name type="scientific">Qipengyuania soli</name>
    <dbReference type="NCBI Taxonomy" id="2782568"/>
    <lineage>
        <taxon>Bacteria</taxon>
        <taxon>Pseudomonadati</taxon>
        <taxon>Pseudomonadota</taxon>
        <taxon>Alphaproteobacteria</taxon>
        <taxon>Sphingomonadales</taxon>
        <taxon>Erythrobacteraceae</taxon>
        <taxon>Qipengyuania</taxon>
    </lineage>
</organism>
<keyword evidence="4" id="KW-1185">Reference proteome</keyword>
<evidence type="ECO:0000256" key="2">
    <source>
        <dbReference type="ARBA" id="ARBA00023002"/>
    </source>
</evidence>
<dbReference type="KEGG" id="qso:IRL76_00650"/>
<evidence type="ECO:0000256" key="1">
    <source>
        <dbReference type="ARBA" id="ARBA00006056"/>
    </source>
</evidence>
<dbReference type="EMBL" id="CP064654">
    <property type="protein sequence ID" value="QPC99130.1"/>
    <property type="molecule type" value="Genomic_DNA"/>
</dbReference>
<dbReference type="GO" id="GO:0016491">
    <property type="term" value="F:oxidoreductase activity"/>
    <property type="evidence" value="ECO:0007669"/>
    <property type="project" value="UniProtKB-KW"/>
</dbReference>
<gene>
    <name evidence="3" type="ORF">IRL76_00650</name>
</gene>
<sequence>MRIDLATYRRALGDLIAGAGVDAAQAETLADNLAWCDMAGRRNHGIERLPIMFARVRSGAIKCPCEPRFEQKAPTIALLDADGGFGHHAGKLAMDRACEISREQGIGAVGVRNSNFYGAGAYYAQLAAQRGMIGIALSNSFPKVAAHGGKRAALGTNPLSFAAPRDAERSIIVDMSTAALAGSTVREAMARGTPLEPGLAIDAEGAPVLDPASAAAATLLPAAGAKGFGLAIMVEILSGVLTGAGIGGEVRSMYHDLDRAGANGHFMLAIDIARWMPIEEFGARMEMLCRWLLPEDAPEGARLPGDARWSEIARSHADGVLVEDRTLGEIERLADELGLQPAWTH</sequence>
<evidence type="ECO:0000313" key="4">
    <source>
        <dbReference type="Proteomes" id="UP000594459"/>
    </source>
</evidence>
<protein>
    <submittedName>
        <fullName evidence="3">Ldh family oxidoreductase</fullName>
    </submittedName>
</protein>
<evidence type="ECO:0000313" key="3">
    <source>
        <dbReference type="EMBL" id="QPC99130.1"/>
    </source>
</evidence>
<dbReference type="RefSeq" id="WP_200982214.1">
    <property type="nucleotide sequence ID" value="NZ_CP064654.1"/>
</dbReference>
<reference evidence="3 4" key="1">
    <citation type="submission" date="2020-11" db="EMBL/GenBank/DDBJ databases">
        <title>The genome sequence of Erythrobacter sp. 6D36.</title>
        <authorList>
            <person name="Liu Y."/>
        </authorList>
    </citation>
    <scope>NUCLEOTIDE SEQUENCE [LARGE SCALE GENOMIC DNA]</scope>
    <source>
        <strain evidence="3 4">6D36</strain>
    </source>
</reference>
<dbReference type="InterPro" id="IPR003767">
    <property type="entry name" value="Malate/L-lactate_DH-like"/>
</dbReference>
<dbReference type="PANTHER" id="PTHR11091:SF0">
    <property type="entry name" value="MALATE DEHYDROGENASE"/>
    <property type="match status" value="1"/>
</dbReference>
<dbReference type="InterPro" id="IPR036111">
    <property type="entry name" value="Mal/L-sulfo/L-lacto_DH-like_sf"/>
</dbReference>
<dbReference type="AlphaFoldDB" id="A0A7S8F4U7"/>
<dbReference type="Gene3D" id="1.10.1530.10">
    <property type="match status" value="1"/>
</dbReference>
<accession>A0A7S8F4U7</accession>
<dbReference type="Gene3D" id="3.30.1370.60">
    <property type="entry name" value="Hypothetical oxidoreductase yiak, domain 2"/>
    <property type="match status" value="1"/>
</dbReference>
<name>A0A7S8F4U7_9SPHN</name>
<dbReference type="InterPro" id="IPR043144">
    <property type="entry name" value="Mal/L-sulf/L-lact_DH-like_ah"/>
</dbReference>
<dbReference type="Pfam" id="PF02615">
    <property type="entry name" value="Ldh_2"/>
    <property type="match status" value="1"/>
</dbReference>